<dbReference type="EMBL" id="SSDS01000009">
    <property type="protein sequence ID" value="TXG78636.1"/>
    <property type="molecule type" value="Genomic_DNA"/>
</dbReference>
<organism evidence="6 7">
    <name type="scientific">Candidatus Dojkabacteria bacterium</name>
    <dbReference type="NCBI Taxonomy" id="2099670"/>
    <lineage>
        <taxon>Bacteria</taxon>
        <taxon>Candidatus Dojkabacteria</taxon>
    </lineage>
</organism>
<protein>
    <recommendedName>
        <fullName evidence="4 5">Large ribosomal subunit protein uL4</fullName>
    </recommendedName>
</protein>
<gene>
    <name evidence="5 6" type="primary">rplD</name>
    <name evidence="6" type="ORF">E6Q11_00535</name>
</gene>
<dbReference type="Proteomes" id="UP000321026">
    <property type="component" value="Unassembled WGS sequence"/>
</dbReference>
<evidence type="ECO:0000313" key="7">
    <source>
        <dbReference type="Proteomes" id="UP000321026"/>
    </source>
</evidence>
<name>A0A5C7JDK9_9BACT</name>
<dbReference type="GO" id="GO:0003735">
    <property type="term" value="F:structural constituent of ribosome"/>
    <property type="evidence" value="ECO:0007669"/>
    <property type="project" value="InterPro"/>
</dbReference>
<dbReference type="InterPro" id="IPR002136">
    <property type="entry name" value="Ribosomal_uL4"/>
</dbReference>
<proteinExistence type="inferred from homology"/>
<dbReference type="Pfam" id="PF00573">
    <property type="entry name" value="Ribosomal_L4"/>
    <property type="match status" value="1"/>
</dbReference>
<reference evidence="6 7" key="1">
    <citation type="submission" date="2018-09" db="EMBL/GenBank/DDBJ databases">
        <title>Metagenome Assembled Genomes from an Advanced Water Purification Facility.</title>
        <authorList>
            <person name="Stamps B.W."/>
            <person name="Spear J.R."/>
        </authorList>
    </citation>
    <scope>NUCLEOTIDE SEQUENCE [LARGE SCALE GENOMIC DNA]</scope>
    <source>
        <strain evidence="6">Bin_63_2</strain>
    </source>
</reference>
<evidence type="ECO:0000256" key="5">
    <source>
        <dbReference type="HAMAP-Rule" id="MF_01328"/>
    </source>
</evidence>
<dbReference type="PANTHER" id="PTHR10746">
    <property type="entry name" value="50S RIBOSOMAL PROTEIN L4"/>
    <property type="match status" value="1"/>
</dbReference>
<comment type="subunit">
    <text evidence="5">Part of the 50S ribosomal subunit.</text>
</comment>
<dbReference type="Gene3D" id="3.40.1370.10">
    <property type="match status" value="1"/>
</dbReference>
<dbReference type="GO" id="GO:0006412">
    <property type="term" value="P:translation"/>
    <property type="evidence" value="ECO:0007669"/>
    <property type="project" value="UniProtKB-UniRule"/>
</dbReference>
<dbReference type="SUPFAM" id="SSF52166">
    <property type="entry name" value="Ribosomal protein L4"/>
    <property type="match status" value="1"/>
</dbReference>
<sequence length="252" mass="27023">MAASKTTKKAEIKAPKAVKAEKVLSAASGQVKSTAKVGNLSAVMYDTKGASAGTFSLPKEVFGAKINNVLMAQAVRVYLANQRQGNAHTKSRGEITLTTAKWYRQKGTGRARHGAQSAPIFVGGGVAHGPKAHDFTLSLPKKMRRAALISALSQKAKDGEITILSGFEKVEPKTKAMSEVIAKITADKKRKSKILVIASNTPKNMPNIYRAGRNIKNVDIISADLLNTYEVLKHKNLLVMKESIEVLSGGVK</sequence>
<keyword evidence="5" id="KW-0694">RNA-binding</keyword>
<evidence type="ECO:0000256" key="1">
    <source>
        <dbReference type="ARBA" id="ARBA00010528"/>
    </source>
</evidence>
<dbReference type="NCBIfam" id="TIGR03953">
    <property type="entry name" value="rplD_bact"/>
    <property type="match status" value="1"/>
</dbReference>
<keyword evidence="2 5" id="KW-0689">Ribosomal protein</keyword>
<comment type="function">
    <text evidence="5">Forms part of the polypeptide exit tunnel.</text>
</comment>
<keyword evidence="5" id="KW-0699">rRNA-binding</keyword>
<dbReference type="GO" id="GO:1990904">
    <property type="term" value="C:ribonucleoprotein complex"/>
    <property type="evidence" value="ECO:0007669"/>
    <property type="project" value="UniProtKB-KW"/>
</dbReference>
<evidence type="ECO:0000256" key="2">
    <source>
        <dbReference type="ARBA" id="ARBA00022980"/>
    </source>
</evidence>
<dbReference type="InterPro" id="IPR023574">
    <property type="entry name" value="Ribosomal_uL4_dom_sf"/>
</dbReference>
<comment type="caution">
    <text evidence="6">The sequence shown here is derived from an EMBL/GenBank/DDBJ whole genome shotgun (WGS) entry which is preliminary data.</text>
</comment>
<dbReference type="InterPro" id="IPR013005">
    <property type="entry name" value="Ribosomal_uL4-like"/>
</dbReference>
<dbReference type="PANTHER" id="PTHR10746:SF6">
    <property type="entry name" value="LARGE RIBOSOMAL SUBUNIT PROTEIN UL4M"/>
    <property type="match status" value="1"/>
</dbReference>
<comment type="similarity">
    <text evidence="1 5">Belongs to the universal ribosomal protein uL4 family.</text>
</comment>
<accession>A0A5C7JDK9</accession>
<evidence type="ECO:0000256" key="4">
    <source>
        <dbReference type="ARBA" id="ARBA00035244"/>
    </source>
</evidence>
<dbReference type="GO" id="GO:0005840">
    <property type="term" value="C:ribosome"/>
    <property type="evidence" value="ECO:0007669"/>
    <property type="project" value="UniProtKB-KW"/>
</dbReference>
<evidence type="ECO:0000256" key="3">
    <source>
        <dbReference type="ARBA" id="ARBA00023274"/>
    </source>
</evidence>
<dbReference type="AlphaFoldDB" id="A0A5C7JDK9"/>
<dbReference type="HAMAP" id="MF_01328_B">
    <property type="entry name" value="Ribosomal_uL4_B"/>
    <property type="match status" value="1"/>
</dbReference>
<evidence type="ECO:0000313" key="6">
    <source>
        <dbReference type="EMBL" id="TXG78636.1"/>
    </source>
</evidence>
<keyword evidence="3 5" id="KW-0687">Ribonucleoprotein</keyword>
<comment type="function">
    <text evidence="5">One of the primary rRNA binding proteins, this protein initially binds near the 5'-end of the 23S rRNA. It is important during the early stages of 50S assembly. It makes multiple contacts with different domains of the 23S rRNA in the assembled 50S subunit and ribosome.</text>
</comment>
<dbReference type="GO" id="GO:0019843">
    <property type="term" value="F:rRNA binding"/>
    <property type="evidence" value="ECO:0007669"/>
    <property type="project" value="UniProtKB-UniRule"/>
</dbReference>